<organism evidence="1">
    <name type="scientific">marine sediment metagenome</name>
    <dbReference type="NCBI Taxonomy" id="412755"/>
    <lineage>
        <taxon>unclassified sequences</taxon>
        <taxon>metagenomes</taxon>
        <taxon>ecological metagenomes</taxon>
    </lineage>
</organism>
<evidence type="ECO:0000313" key="1">
    <source>
        <dbReference type="EMBL" id="KKL50231.1"/>
    </source>
</evidence>
<reference evidence="1" key="1">
    <citation type="journal article" date="2015" name="Nature">
        <title>Complex archaea that bridge the gap between prokaryotes and eukaryotes.</title>
        <authorList>
            <person name="Spang A."/>
            <person name="Saw J.H."/>
            <person name="Jorgensen S.L."/>
            <person name="Zaremba-Niedzwiedzka K."/>
            <person name="Martijn J."/>
            <person name="Lind A.E."/>
            <person name="van Eijk R."/>
            <person name="Schleper C."/>
            <person name="Guy L."/>
            <person name="Ettema T.J."/>
        </authorList>
    </citation>
    <scope>NUCLEOTIDE SEQUENCE</scope>
</reference>
<name>A0A0F9D945_9ZZZZ</name>
<proteinExistence type="predicted"/>
<dbReference type="AlphaFoldDB" id="A0A0F9D945"/>
<accession>A0A0F9D945</accession>
<protein>
    <submittedName>
        <fullName evidence="1">Uncharacterized protein</fullName>
    </submittedName>
</protein>
<dbReference type="EMBL" id="LAZR01032677">
    <property type="protein sequence ID" value="KKL50231.1"/>
    <property type="molecule type" value="Genomic_DNA"/>
</dbReference>
<comment type="caution">
    <text evidence="1">The sequence shown here is derived from an EMBL/GenBank/DDBJ whole genome shotgun (WGS) entry which is preliminary data.</text>
</comment>
<gene>
    <name evidence="1" type="ORF">LCGC14_2307560</name>
</gene>
<sequence>MKTKLLLILIALLFSINTGWAIGDVDRTEDKVEVNTAAIGVNDAIVDSINAHKVWNIKTSAAAWKATGGPVTVATSVISGTGVWRIEALGAVNVAGNDGTATDMSFAIGQFGGAAVDMSLVGAIASDAAGSWYSCVMDTAIAIIQVAANTPSWASTNSRDAAYRDAGEIYIGNCRFYTPPGSWVISDSTDASNAGTRYLYMRATPMSAGGTLTAN</sequence>